<sequence>MQEIFYIAHKSSQQQGKTSLIISWTSHAWRDLAHHTSKMWTCIDFKHPEWISTALSRSSSRGLEFNITPTSRNTKEDLNYLVPLCLGNLGRIKNLRIISTRDWDFWTSFPELRPEWTTPALLLVDLYLQHVHLPPNLFSGTYPSLRNLHLSSCGFDWATLPITPDLKRLYIEFPRSLATLNVIVDILQRISSLEELGITNALNNLTLGHNLPPNRIPFHQLKVLRLGDRDTNTLKSFLNQVSLPHLINADVTIPGWRESVIAKALTSARDNSRWEIDRLEICLNMLMVTLHVTEGLPANMHQADLQFEPTKARIAVIGGGGLNESQNLQILDYFGTQATVQRLHFEPQLIPCFMTSLNNQLDRLLTLTNDDPEGTLEVLGPDAKILAQSAFTFRHLRSLEVRGESPEREEDVMPLYRWLVWRNRAGLPRLEKLHLSGMTIPQIAKLRGPLNGLVVLGRPERSYP</sequence>
<gene>
    <name evidence="1" type="ORF">BDN72DRAFT_878269</name>
</gene>
<keyword evidence="2" id="KW-1185">Reference proteome</keyword>
<name>A0ACD3AVH5_9AGAR</name>
<proteinExistence type="predicted"/>
<protein>
    <submittedName>
        <fullName evidence="1">Uncharacterized protein</fullName>
    </submittedName>
</protein>
<evidence type="ECO:0000313" key="2">
    <source>
        <dbReference type="Proteomes" id="UP000308600"/>
    </source>
</evidence>
<reference evidence="1 2" key="1">
    <citation type="journal article" date="2019" name="Nat. Ecol. Evol.">
        <title>Megaphylogeny resolves global patterns of mushroom evolution.</title>
        <authorList>
            <person name="Varga T."/>
            <person name="Krizsan K."/>
            <person name="Foldi C."/>
            <person name="Dima B."/>
            <person name="Sanchez-Garcia M."/>
            <person name="Sanchez-Ramirez S."/>
            <person name="Szollosi G.J."/>
            <person name="Szarkandi J.G."/>
            <person name="Papp V."/>
            <person name="Albert L."/>
            <person name="Andreopoulos W."/>
            <person name="Angelini C."/>
            <person name="Antonin V."/>
            <person name="Barry K.W."/>
            <person name="Bougher N.L."/>
            <person name="Buchanan P."/>
            <person name="Buyck B."/>
            <person name="Bense V."/>
            <person name="Catcheside P."/>
            <person name="Chovatia M."/>
            <person name="Cooper J."/>
            <person name="Damon W."/>
            <person name="Desjardin D."/>
            <person name="Finy P."/>
            <person name="Geml J."/>
            <person name="Haridas S."/>
            <person name="Hughes K."/>
            <person name="Justo A."/>
            <person name="Karasinski D."/>
            <person name="Kautmanova I."/>
            <person name="Kiss B."/>
            <person name="Kocsube S."/>
            <person name="Kotiranta H."/>
            <person name="LaButti K.M."/>
            <person name="Lechner B.E."/>
            <person name="Liimatainen K."/>
            <person name="Lipzen A."/>
            <person name="Lukacs Z."/>
            <person name="Mihaltcheva S."/>
            <person name="Morgado L.N."/>
            <person name="Niskanen T."/>
            <person name="Noordeloos M.E."/>
            <person name="Ohm R.A."/>
            <person name="Ortiz-Santana B."/>
            <person name="Ovrebo C."/>
            <person name="Racz N."/>
            <person name="Riley R."/>
            <person name="Savchenko A."/>
            <person name="Shiryaev A."/>
            <person name="Soop K."/>
            <person name="Spirin V."/>
            <person name="Szebenyi C."/>
            <person name="Tomsovsky M."/>
            <person name="Tulloss R.E."/>
            <person name="Uehling J."/>
            <person name="Grigoriev I.V."/>
            <person name="Vagvolgyi C."/>
            <person name="Papp T."/>
            <person name="Martin F.M."/>
            <person name="Miettinen O."/>
            <person name="Hibbett D.S."/>
            <person name="Nagy L.G."/>
        </authorList>
    </citation>
    <scope>NUCLEOTIDE SEQUENCE [LARGE SCALE GENOMIC DNA]</scope>
    <source>
        <strain evidence="1 2">NL-1719</strain>
    </source>
</reference>
<dbReference type="EMBL" id="ML208325">
    <property type="protein sequence ID" value="TFK69748.1"/>
    <property type="molecule type" value="Genomic_DNA"/>
</dbReference>
<accession>A0ACD3AVH5</accession>
<evidence type="ECO:0000313" key="1">
    <source>
        <dbReference type="EMBL" id="TFK69748.1"/>
    </source>
</evidence>
<organism evidence="1 2">
    <name type="scientific">Pluteus cervinus</name>
    <dbReference type="NCBI Taxonomy" id="181527"/>
    <lineage>
        <taxon>Eukaryota</taxon>
        <taxon>Fungi</taxon>
        <taxon>Dikarya</taxon>
        <taxon>Basidiomycota</taxon>
        <taxon>Agaricomycotina</taxon>
        <taxon>Agaricomycetes</taxon>
        <taxon>Agaricomycetidae</taxon>
        <taxon>Agaricales</taxon>
        <taxon>Pluteineae</taxon>
        <taxon>Pluteaceae</taxon>
        <taxon>Pluteus</taxon>
    </lineage>
</organism>
<dbReference type="Proteomes" id="UP000308600">
    <property type="component" value="Unassembled WGS sequence"/>
</dbReference>